<protein>
    <submittedName>
        <fullName evidence="1">Uncharacterized protein</fullName>
    </submittedName>
</protein>
<accession>A0ACB7RH26</accession>
<organism evidence="1 2">
    <name type="scientific">Hyalomma asiaticum</name>
    <name type="common">Tick</name>
    <dbReference type="NCBI Taxonomy" id="266040"/>
    <lineage>
        <taxon>Eukaryota</taxon>
        <taxon>Metazoa</taxon>
        <taxon>Ecdysozoa</taxon>
        <taxon>Arthropoda</taxon>
        <taxon>Chelicerata</taxon>
        <taxon>Arachnida</taxon>
        <taxon>Acari</taxon>
        <taxon>Parasitiformes</taxon>
        <taxon>Ixodida</taxon>
        <taxon>Ixodoidea</taxon>
        <taxon>Ixodidae</taxon>
        <taxon>Hyalomminae</taxon>
        <taxon>Hyalomma</taxon>
    </lineage>
</organism>
<dbReference type="Proteomes" id="UP000821845">
    <property type="component" value="Chromosome 9"/>
</dbReference>
<evidence type="ECO:0000313" key="2">
    <source>
        <dbReference type="Proteomes" id="UP000821845"/>
    </source>
</evidence>
<comment type="caution">
    <text evidence="1">The sequence shown here is derived from an EMBL/GenBank/DDBJ whole genome shotgun (WGS) entry which is preliminary data.</text>
</comment>
<sequence>MNHEQGDIGDTFETTAPKSPDDFVQKPSDADVFAAPAPTPGAPLPKKLPPLAPAKEIFDFRRDIVSWCQDEIARAQPWKLFGDYAKLSVPRSGNEIVDRFGSNLRSFRGNYFIIWVVILVLYVTADVQLVGTLGIVAAVCAALKLHEDVDNATLWGTNSVMLSKNQRLLTAAAVGLALLFTVDVWTPVTSSVVVTVAVVFVHASVHSGLGAPVNNMEGLPEGAKAS</sequence>
<gene>
    <name evidence="1" type="ORF">HPB50_000036</name>
</gene>
<proteinExistence type="predicted"/>
<evidence type="ECO:0000313" key="1">
    <source>
        <dbReference type="EMBL" id="KAH6921430.1"/>
    </source>
</evidence>
<keyword evidence="2" id="KW-1185">Reference proteome</keyword>
<dbReference type="EMBL" id="CM023489">
    <property type="protein sequence ID" value="KAH6921430.1"/>
    <property type="molecule type" value="Genomic_DNA"/>
</dbReference>
<name>A0ACB7RH26_HYAAI</name>
<reference evidence="1" key="1">
    <citation type="submission" date="2020-05" db="EMBL/GenBank/DDBJ databases">
        <title>Large-scale comparative analyses of tick genomes elucidate their genetic diversity and vector capacities.</title>
        <authorList>
            <person name="Jia N."/>
            <person name="Wang J."/>
            <person name="Shi W."/>
            <person name="Du L."/>
            <person name="Sun Y."/>
            <person name="Zhan W."/>
            <person name="Jiang J."/>
            <person name="Wang Q."/>
            <person name="Zhang B."/>
            <person name="Ji P."/>
            <person name="Sakyi L.B."/>
            <person name="Cui X."/>
            <person name="Yuan T."/>
            <person name="Jiang B."/>
            <person name="Yang W."/>
            <person name="Lam T.T.-Y."/>
            <person name="Chang Q."/>
            <person name="Ding S."/>
            <person name="Wang X."/>
            <person name="Zhu J."/>
            <person name="Ruan X."/>
            <person name="Zhao L."/>
            <person name="Wei J."/>
            <person name="Que T."/>
            <person name="Du C."/>
            <person name="Cheng J."/>
            <person name="Dai P."/>
            <person name="Han X."/>
            <person name="Huang E."/>
            <person name="Gao Y."/>
            <person name="Liu J."/>
            <person name="Shao H."/>
            <person name="Ye R."/>
            <person name="Li L."/>
            <person name="Wei W."/>
            <person name="Wang X."/>
            <person name="Wang C."/>
            <person name="Yang T."/>
            <person name="Huo Q."/>
            <person name="Li W."/>
            <person name="Guo W."/>
            <person name="Chen H."/>
            <person name="Zhou L."/>
            <person name="Ni X."/>
            <person name="Tian J."/>
            <person name="Zhou Y."/>
            <person name="Sheng Y."/>
            <person name="Liu T."/>
            <person name="Pan Y."/>
            <person name="Xia L."/>
            <person name="Li J."/>
            <person name="Zhao F."/>
            <person name="Cao W."/>
        </authorList>
    </citation>
    <scope>NUCLEOTIDE SEQUENCE</scope>
    <source>
        <strain evidence="1">Hyas-2018</strain>
    </source>
</reference>